<keyword evidence="4" id="KW-1133">Transmembrane helix</keyword>
<dbReference type="Pfam" id="PF00672">
    <property type="entry name" value="HAMP"/>
    <property type="match status" value="1"/>
</dbReference>
<evidence type="ECO:0000256" key="2">
    <source>
        <dbReference type="ARBA" id="ARBA00022475"/>
    </source>
</evidence>
<dbReference type="CDD" id="cd06225">
    <property type="entry name" value="HAMP"/>
    <property type="match status" value="1"/>
</dbReference>
<evidence type="ECO:0000256" key="3">
    <source>
        <dbReference type="ARBA" id="ARBA00023136"/>
    </source>
</evidence>
<gene>
    <name evidence="6" type="ORF">PACILC2_10390</name>
</gene>
<organism evidence="6 7">
    <name type="scientific">Paenibacillus cisolokensis</name>
    <dbReference type="NCBI Taxonomy" id="1658519"/>
    <lineage>
        <taxon>Bacteria</taxon>
        <taxon>Bacillati</taxon>
        <taxon>Bacillota</taxon>
        <taxon>Bacilli</taxon>
        <taxon>Bacillales</taxon>
        <taxon>Paenibacillaceae</taxon>
        <taxon>Paenibacillus</taxon>
    </lineage>
</organism>
<sequence>MMKSKRLTLAGRIVLWNLGLIILTGVFLLVSLNVFVQIMLPAVHVKPNDMLLQQDHEVIVPTIEVNQVNEEGMLRSDVSFSSELIAFKGQVLLFSLICLLIMIILGGVGAFYLSKRSLWPVRLLSERLMKINANDLSVQLPVKELPNDELKELTESFNTMLKN</sequence>
<evidence type="ECO:0000313" key="6">
    <source>
        <dbReference type="EMBL" id="GIQ62471.1"/>
    </source>
</evidence>
<comment type="subcellular location">
    <subcellularLocation>
        <location evidence="1">Cell membrane</location>
    </subcellularLocation>
</comment>
<keyword evidence="2" id="KW-1003">Cell membrane</keyword>
<evidence type="ECO:0000313" key="7">
    <source>
        <dbReference type="Proteomes" id="UP000680304"/>
    </source>
</evidence>
<feature type="transmembrane region" description="Helical" evidence="4">
    <location>
        <begin position="12"/>
        <end position="40"/>
    </location>
</feature>
<dbReference type="RefSeq" id="WP_244863229.1">
    <property type="nucleotide sequence ID" value="NZ_BOVJ01000032.1"/>
</dbReference>
<evidence type="ECO:0000259" key="5">
    <source>
        <dbReference type="PROSITE" id="PS50885"/>
    </source>
</evidence>
<comment type="caution">
    <text evidence="6">The sequence shown here is derived from an EMBL/GenBank/DDBJ whole genome shotgun (WGS) entry which is preliminary data.</text>
</comment>
<dbReference type="Proteomes" id="UP000680304">
    <property type="component" value="Unassembled WGS sequence"/>
</dbReference>
<dbReference type="PROSITE" id="PS50885">
    <property type="entry name" value="HAMP"/>
    <property type="match status" value="1"/>
</dbReference>
<feature type="domain" description="HAMP" evidence="5">
    <location>
        <begin position="115"/>
        <end position="163"/>
    </location>
</feature>
<reference evidence="6 7" key="1">
    <citation type="submission" date="2021-04" db="EMBL/GenBank/DDBJ databases">
        <title>Draft genome sequence of Paenibacillus cisolokensis, LC2-13A.</title>
        <authorList>
            <person name="Uke A."/>
            <person name="Chhe C."/>
            <person name="Baramee S."/>
            <person name="Kosugi A."/>
        </authorList>
    </citation>
    <scope>NUCLEOTIDE SEQUENCE [LARGE SCALE GENOMIC DNA]</scope>
    <source>
        <strain evidence="6 7">LC2-13A</strain>
    </source>
</reference>
<keyword evidence="4" id="KW-0812">Transmembrane</keyword>
<keyword evidence="3 4" id="KW-0472">Membrane</keyword>
<evidence type="ECO:0000256" key="4">
    <source>
        <dbReference type="SAM" id="Phobius"/>
    </source>
</evidence>
<feature type="transmembrane region" description="Helical" evidence="4">
    <location>
        <begin position="91"/>
        <end position="113"/>
    </location>
</feature>
<name>A0ABQ4N2T9_9BACL</name>
<dbReference type="Gene3D" id="6.10.340.10">
    <property type="match status" value="1"/>
</dbReference>
<dbReference type="EMBL" id="BOVJ01000032">
    <property type="protein sequence ID" value="GIQ62471.1"/>
    <property type="molecule type" value="Genomic_DNA"/>
</dbReference>
<protein>
    <recommendedName>
        <fullName evidence="5">HAMP domain-containing protein</fullName>
    </recommendedName>
</protein>
<accession>A0ABQ4N2T9</accession>
<dbReference type="InterPro" id="IPR003660">
    <property type="entry name" value="HAMP_dom"/>
</dbReference>
<proteinExistence type="predicted"/>
<evidence type="ECO:0000256" key="1">
    <source>
        <dbReference type="ARBA" id="ARBA00004236"/>
    </source>
</evidence>
<dbReference type="SUPFAM" id="SSF158472">
    <property type="entry name" value="HAMP domain-like"/>
    <property type="match status" value="1"/>
</dbReference>
<keyword evidence="7" id="KW-1185">Reference proteome</keyword>